<protein>
    <submittedName>
        <fullName evidence="1">FirrV-1-A34</fullName>
    </submittedName>
</protein>
<dbReference type="Proteomes" id="UP000002630">
    <property type="component" value="Unassembled WGS sequence"/>
</dbReference>
<proteinExistence type="predicted"/>
<dbReference type="OrthoDB" id="10526022at2759"/>
<reference evidence="1 2" key="1">
    <citation type="journal article" date="2010" name="Nature">
        <title>The Ectocarpus genome and the independent evolution of multicellularity in brown algae.</title>
        <authorList>
            <person name="Cock J.M."/>
            <person name="Sterck L."/>
            <person name="Rouze P."/>
            <person name="Scornet D."/>
            <person name="Allen A.E."/>
            <person name="Amoutzias G."/>
            <person name="Anthouard V."/>
            <person name="Artiguenave F."/>
            <person name="Aury J.M."/>
            <person name="Badger J.H."/>
            <person name="Beszteri B."/>
            <person name="Billiau K."/>
            <person name="Bonnet E."/>
            <person name="Bothwell J.H."/>
            <person name="Bowler C."/>
            <person name="Boyen C."/>
            <person name="Brownlee C."/>
            <person name="Carrano C.J."/>
            <person name="Charrier B."/>
            <person name="Cho G.Y."/>
            <person name="Coelho S.M."/>
            <person name="Collen J."/>
            <person name="Corre E."/>
            <person name="Da Silva C."/>
            <person name="Delage L."/>
            <person name="Delaroque N."/>
            <person name="Dittami S.M."/>
            <person name="Doulbeau S."/>
            <person name="Elias M."/>
            <person name="Farnham G."/>
            <person name="Gachon C.M."/>
            <person name="Gschloessl B."/>
            <person name="Heesch S."/>
            <person name="Jabbari K."/>
            <person name="Jubin C."/>
            <person name="Kawai H."/>
            <person name="Kimura K."/>
            <person name="Kloareg B."/>
            <person name="Kupper F.C."/>
            <person name="Lang D."/>
            <person name="Le Bail A."/>
            <person name="Leblanc C."/>
            <person name="Lerouge P."/>
            <person name="Lohr M."/>
            <person name="Lopez P.J."/>
            <person name="Martens C."/>
            <person name="Maumus F."/>
            <person name="Michel G."/>
            <person name="Miranda-Saavedra D."/>
            <person name="Morales J."/>
            <person name="Moreau H."/>
            <person name="Motomura T."/>
            <person name="Nagasato C."/>
            <person name="Napoli C.A."/>
            <person name="Nelson D.R."/>
            <person name="Nyvall-Collen P."/>
            <person name="Peters A.F."/>
            <person name="Pommier C."/>
            <person name="Potin P."/>
            <person name="Poulain J."/>
            <person name="Quesneville H."/>
            <person name="Read B."/>
            <person name="Rensing S.A."/>
            <person name="Ritter A."/>
            <person name="Rousvoal S."/>
            <person name="Samanta M."/>
            <person name="Samson G."/>
            <person name="Schroeder D.C."/>
            <person name="Segurens B."/>
            <person name="Strittmatter M."/>
            <person name="Tonon T."/>
            <person name="Tregear J.W."/>
            <person name="Valentin K."/>
            <person name="von Dassow P."/>
            <person name="Yamagishi T."/>
            <person name="Van de Peer Y."/>
            <person name="Wincker P."/>
        </authorList>
    </citation>
    <scope>NUCLEOTIDE SEQUENCE [LARGE SCALE GENOMIC DNA]</scope>
    <source>
        <strain evidence="2">Ec32 / CCAP1310/4</strain>
    </source>
</reference>
<sequence>MRGDLGLCRQIEQNNLVRGSVEGGEAIRQALLQPVEYREDGESTRVKESSAREALASLIGGEREVETPSGFIDKPSDAVIEVKYHNRWKDGLGQVLAYQSHYPRLARRLHLFAHIGDKDTDKYFEMAKSVCYAHAVKVTFEKVGVEEPALDLDDDDASTVVGDNRARIENEWVVRKRVAEETDKGRLPI</sequence>
<evidence type="ECO:0000313" key="1">
    <source>
        <dbReference type="EMBL" id="CBN79899.1"/>
    </source>
</evidence>
<accession>D8LFH9</accession>
<dbReference type="InParanoid" id="D8LFH9"/>
<evidence type="ECO:0000313" key="2">
    <source>
        <dbReference type="Proteomes" id="UP000002630"/>
    </source>
</evidence>
<dbReference type="AlphaFoldDB" id="D8LFH9"/>
<organism evidence="1 2">
    <name type="scientific">Ectocarpus siliculosus</name>
    <name type="common">Brown alga</name>
    <name type="synonym">Conferva siliculosa</name>
    <dbReference type="NCBI Taxonomy" id="2880"/>
    <lineage>
        <taxon>Eukaryota</taxon>
        <taxon>Sar</taxon>
        <taxon>Stramenopiles</taxon>
        <taxon>Ochrophyta</taxon>
        <taxon>PX clade</taxon>
        <taxon>Phaeophyceae</taxon>
        <taxon>Ectocarpales</taxon>
        <taxon>Ectocarpaceae</taxon>
        <taxon>Ectocarpus</taxon>
    </lineage>
</organism>
<dbReference type="EMBL" id="FN649760">
    <property type="protein sequence ID" value="CBN79899.1"/>
    <property type="molecule type" value="Genomic_DNA"/>
</dbReference>
<name>D8LFH9_ECTSI</name>
<gene>
    <name evidence="1" type="ORF">Esi_0015_0055</name>
</gene>
<keyword evidence="2" id="KW-1185">Reference proteome</keyword>